<gene>
    <name evidence="2" type="ORF">EHS13_28245</name>
</gene>
<evidence type="ECO:0000313" key="2">
    <source>
        <dbReference type="EMBL" id="QGQ98495.1"/>
    </source>
</evidence>
<dbReference type="KEGG" id="ppsc:EHS13_28245"/>
<sequence>MRGVIKMHTEVVRFIAKFEEEAIRKGLYRKKLGDIEVLFLELVLGPVFNYDFEGLSAEFPLKDFKGGDRFVDFIYIRNGMRFVFEIDGFTTHARDISPGDFDDHLYRQNELILSGWFLLRFSANQVKRRAEQCQKQIFHAIGHWWSLSHSLNNGGAHSWAERKKRIAKLALRSGGVIHTKDVEIEFG</sequence>
<protein>
    <submittedName>
        <fullName evidence="2">DUF559 domain-containing protein</fullName>
    </submittedName>
</protein>
<accession>A0A6B8RSG7</accession>
<dbReference type="InterPro" id="IPR007569">
    <property type="entry name" value="DUF559"/>
</dbReference>
<evidence type="ECO:0000259" key="1">
    <source>
        <dbReference type="Pfam" id="PF04480"/>
    </source>
</evidence>
<organism evidence="2 3">
    <name type="scientific">Paenibacillus psychroresistens</name>
    <dbReference type="NCBI Taxonomy" id="1778678"/>
    <lineage>
        <taxon>Bacteria</taxon>
        <taxon>Bacillati</taxon>
        <taxon>Bacillota</taxon>
        <taxon>Bacilli</taxon>
        <taxon>Bacillales</taxon>
        <taxon>Paenibacillaceae</taxon>
        <taxon>Paenibacillus</taxon>
    </lineage>
</organism>
<proteinExistence type="predicted"/>
<evidence type="ECO:0000313" key="3">
    <source>
        <dbReference type="Proteomes" id="UP000426246"/>
    </source>
</evidence>
<dbReference type="Pfam" id="PF04480">
    <property type="entry name" value="DUF559"/>
    <property type="match status" value="1"/>
</dbReference>
<keyword evidence="3" id="KW-1185">Reference proteome</keyword>
<name>A0A6B8RSG7_9BACL</name>
<dbReference type="Proteomes" id="UP000426246">
    <property type="component" value="Chromosome"/>
</dbReference>
<dbReference type="EMBL" id="CP034235">
    <property type="protein sequence ID" value="QGQ98495.1"/>
    <property type="molecule type" value="Genomic_DNA"/>
</dbReference>
<feature type="domain" description="DUF559" evidence="1">
    <location>
        <begin position="69"/>
        <end position="141"/>
    </location>
</feature>
<reference evidence="3" key="1">
    <citation type="submission" date="2018-11" db="EMBL/GenBank/DDBJ databases">
        <title>Complete genome sequence of Paenibacillus sp. ML311-T8.</title>
        <authorList>
            <person name="Nam Y.-D."/>
            <person name="Kang J."/>
            <person name="Chung W.-H."/>
            <person name="Park Y.S."/>
        </authorList>
    </citation>
    <scope>NUCLEOTIDE SEQUENCE [LARGE SCALE GENOMIC DNA]</scope>
    <source>
        <strain evidence="3">ML311-T8</strain>
    </source>
</reference>
<dbReference type="AlphaFoldDB" id="A0A6B8RSG7"/>